<gene>
    <name evidence="1" type="ORF">LMG3328_03186</name>
</gene>
<dbReference type="EMBL" id="CADILE010000009">
    <property type="protein sequence ID" value="CAB3879004.1"/>
    <property type="molecule type" value="Genomic_DNA"/>
</dbReference>
<dbReference type="Proteomes" id="UP000494122">
    <property type="component" value="Unassembled WGS sequence"/>
</dbReference>
<reference evidence="1 2" key="1">
    <citation type="submission" date="2020-04" db="EMBL/GenBank/DDBJ databases">
        <authorList>
            <person name="De Canck E."/>
        </authorList>
    </citation>
    <scope>NUCLEOTIDE SEQUENCE [LARGE SCALE GENOMIC DNA]</scope>
    <source>
        <strain evidence="1 2">LMG 3328</strain>
    </source>
</reference>
<name>A0A6S7DWP2_9BURK</name>
<evidence type="ECO:0000313" key="2">
    <source>
        <dbReference type="Proteomes" id="UP000494122"/>
    </source>
</evidence>
<sequence length="166" mass="19454">MSNISPKYAAIIQTEFYQLSFDDYSPRGLFGTIPFLTNFSSEWQYVVEIMYRCLKVGYWNLWNEGWMKARQLRNYEDFCNKLSQFNPDKISDEGAVYWLQPLIYASDLGEQLVEKYNLAPLEDYEEGGDGFVCKPNFVCKPFIDEIENTFAENNIPWGKKLFPVKA</sequence>
<dbReference type="RefSeq" id="WP_156430267.1">
    <property type="nucleotide sequence ID" value="NZ_CADILE010000009.1"/>
</dbReference>
<evidence type="ECO:0000313" key="1">
    <source>
        <dbReference type="EMBL" id="CAB3879004.1"/>
    </source>
</evidence>
<organism evidence="1 2">
    <name type="scientific">Achromobacter ruhlandii</name>
    <dbReference type="NCBI Taxonomy" id="72557"/>
    <lineage>
        <taxon>Bacteria</taxon>
        <taxon>Pseudomonadati</taxon>
        <taxon>Pseudomonadota</taxon>
        <taxon>Betaproteobacteria</taxon>
        <taxon>Burkholderiales</taxon>
        <taxon>Alcaligenaceae</taxon>
        <taxon>Achromobacter</taxon>
    </lineage>
</organism>
<dbReference type="AlphaFoldDB" id="A0A6S7DWP2"/>
<accession>A0A6S7DWP2</accession>
<protein>
    <submittedName>
        <fullName evidence="1">Uncharacterized protein</fullName>
    </submittedName>
</protein>
<proteinExistence type="predicted"/>